<dbReference type="SMART" id="SM00198">
    <property type="entry name" value="SCP"/>
    <property type="match status" value="1"/>
</dbReference>
<dbReference type="EMBL" id="JASCZI010152039">
    <property type="protein sequence ID" value="MED6175237.1"/>
    <property type="molecule type" value="Genomic_DNA"/>
</dbReference>
<evidence type="ECO:0000259" key="1">
    <source>
        <dbReference type="SMART" id="SM00198"/>
    </source>
</evidence>
<dbReference type="InterPro" id="IPR014044">
    <property type="entry name" value="CAP_dom"/>
</dbReference>
<name>A0ABU6VNQ4_9FABA</name>
<comment type="caution">
    <text evidence="2">The sequence shown here is derived from an EMBL/GenBank/DDBJ whole genome shotgun (WGS) entry which is preliminary data.</text>
</comment>
<feature type="domain" description="SCP" evidence="1">
    <location>
        <begin position="2"/>
        <end position="111"/>
    </location>
</feature>
<proteinExistence type="predicted"/>
<sequence length="113" mass="12976">MAREYVSTPPLSWDPKLETHALNFLNKHKMDCFGEEKPLISSSSGIGWNIAYYMGNRPFYGASAVQIWFRQIKKYDHETNKCVGGKCHSYTQVVWKNSTRLGCARIKCHATMI</sequence>
<evidence type="ECO:0000313" key="2">
    <source>
        <dbReference type="EMBL" id="MED6175237.1"/>
    </source>
</evidence>
<organism evidence="2 3">
    <name type="scientific">Stylosanthes scabra</name>
    <dbReference type="NCBI Taxonomy" id="79078"/>
    <lineage>
        <taxon>Eukaryota</taxon>
        <taxon>Viridiplantae</taxon>
        <taxon>Streptophyta</taxon>
        <taxon>Embryophyta</taxon>
        <taxon>Tracheophyta</taxon>
        <taxon>Spermatophyta</taxon>
        <taxon>Magnoliopsida</taxon>
        <taxon>eudicotyledons</taxon>
        <taxon>Gunneridae</taxon>
        <taxon>Pentapetalae</taxon>
        <taxon>rosids</taxon>
        <taxon>fabids</taxon>
        <taxon>Fabales</taxon>
        <taxon>Fabaceae</taxon>
        <taxon>Papilionoideae</taxon>
        <taxon>50 kb inversion clade</taxon>
        <taxon>dalbergioids sensu lato</taxon>
        <taxon>Dalbergieae</taxon>
        <taxon>Pterocarpus clade</taxon>
        <taxon>Stylosanthes</taxon>
    </lineage>
</organism>
<reference evidence="2 3" key="1">
    <citation type="journal article" date="2023" name="Plants (Basel)">
        <title>Bridging the Gap: Combining Genomics and Transcriptomics Approaches to Understand Stylosanthes scabra, an Orphan Legume from the Brazilian Caatinga.</title>
        <authorList>
            <person name="Ferreira-Neto J.R.C."/>
            <person name="da Silva M.D."/>
            <person name="Binneck E."/>
            <person name="de Melo N.F."/>
            <person name="da Silva R.H."/>
            <person name="de Melo A.L.T.M."/>
            <person name="Pandolfi V."/>
            <person name="Bustamante F.O."/>
            <person name="Brasileiro-Vidal A.C."/>
            <person name="Benko-Iseppon A.M."/>
        </authorList>
    </citation>
    <scope>NUCLEOTIDE SEQUENCE [LARGE SCALE GENOMIC DNA]</scope>
    <source>
        <tissue evidence="2">Leaves</tissue>
    </source>
</reference>
<dbReference type="PRINTS" id="PR00837">
    <property type="entry name" value="V5TPXLIKE"/>
</dbReference>
<dbReference type="Gene3D" id="3.40.33.10">
    <property type="entry name" value="CAP"/>
    <property type="match status" value="1"/>
</dbReference>
<gene>
    <name evidence="2" type="ORF">PIB30_076527</name>
</gene>
<dbReference type="InterPro" id="IPR035940">
    <property type="entry name" value="CAP_sf"/>
</dbReference>
<dbReference type="SUPFAM" id="SSF55797">
    <property type="entry name" value="PR-1-like"/>
    <property type="match status" value="1"/>
</dbReference>
<accession>A0ABU6VNQ4</accession>
<dbReference type="Pfam" id="PF00188">
    <property type="entry name" value="CAP"/>
    <property type="match status" value="1"/>
</dbReference>
<dbReference type="InterPro" id="IPR001283">
    <property type="entry name" value="CRISP-related"/>
</dbReference>
<dbReference type="PANTHER" id="PTHR10334">
    <property type="entry name" value="CYSTEINE-RICH SECRETORY PROTEIN-RELATED"/>
    <property type="match status" value="1"/>
</dbReference>
<keyword evidence="3" id="KW-1185">Reference proteome</keyword>
<dbReference type="Proteomes" id="UP001341840">
    <property type="component" value="Unassembled WGS sequence"/>
</dbReference>
<evidence type="ECO:0000313" key="3">
    <source>
        <dbReference type="Proteomes" id="UP001341840"/>
    </source>
</evidence>
<protein>
    <recommendedName>
        <fullName evidence="1">SCP domain-containing protein</fullName>
    </recommendedName>
</protein>